<keyword evidence="10 12" id="KW-0472">Membrane</keyword>
<evidence type="ECO:0000256" key="5">
    <source>
        <dbReference type="ARBA" id="ARBA00022723"/>
    </source>
</evidence>
<feature type="transmembrane region" description="Helical" evidence="12">
    <location>
        <begin position="388"/>
        <end position="409"/>
    </location>
</feature>
<feature type="transmembrane region" description="Helical" evidence="12">
    <location>
        <begin position="421"/>
        <end position="439"/>
    </location>
</feature>
<evidence type="ECO:0000256" key="12">
    <source>
        <dbReference type="SAM" id="Phobius"/>
    </source>
</evidence>
<evidence type="ECO:0000256" key="9">
    <source>
        <dbReference type="ARBA" id="ARBA00023049"/>
    </source>
</evidence>
<dbReference type="GO" id="GO:0046872">
    <property type="term" value="F:metal ion binding"/>
    <property type="evidence" value="ECO:0007669"/>
    <property type="project" value="UniProtKB-KW"/>
</dbReference>
<evidence type="ECO:0000256" key="6">
    <source>
        <dbReference type="ARBA" id="ARBA00022801"/>
    </source>
</evidence>
<feature type="region of interest" description="Disordered" evidence="11">
    <location>
        <begin position="455"/>
        <end position="507"/>
    </location>
</feature>
<feature type="transmembrane region" description="Helical" evidence="12">
    <location>
        <begin position="79"/>
        <end position="100"/>
    </location>
</feature>
<keyword evidence="5" id="KW-0479">Metal-binding</keyword>
<gene>
    <name evidence="14" type="ORF">GCM10010515_68490</name>
</gene>
<evidence type="ECO:0000256" key="10">
    <source>
        <dbReference type="ARBA" id="ARBA00023136"/>
    </source>
</evidence>
<keyword evidence="2" id="KW-1003">Cell membrane</keyword>
<evidence type="ECO:0000313" key="14">
    <source>
        <dbReference type="EMBL" id="GGX91727.1"/>
    </source>
</evidence>
<evidence type="ECO:0000256" key="1">
    <source>
        <dbReference type="ARBA" id="ARBA00001947"/>
    </source>
</evidence>
<dbReference type="RefSeq" id="WP_190039523.1">
    <property type="nucleotide sequence ID" value="NZ_BMWD01000035.1"/>
</dbReference>
<protein>
    <recommendedName>
        <fullName evidence="13">Peptidase M48 domain-containing protein</fullName>
    </recommendedName>
</protein>
<comment type="cofactor">
    <cofactor evidence="1">
        <name>Zn(2+)</name>
        <dbReference type="ChEBI" id="CHEBI:29105"/>
    </cofactor>
</comment>
<feature type="transmembrane region" description="Helical" evidence="12">
    <location>
        <begin position="336"/>
        <end position="364"/>
    </location>
</feature>
<dbReference type="InterPro" id="IPR050083">
    <property type="entry name" value="HtpX_protease"/>
</dbReference>
<dbReference type="GO" id="GO:0006508">
    <property type="term" value="P:proteolysis"/>
    <property type="evidence" value="ECO:0007669"/>
    <property type="project" value="UniProtKB-KW"/>
</dbReference>
<dbReference type="InterPro" id="IPR001915">
    <property type="entry name" value="Peptidase_M48"/>
</dbReference>
<dbReference type="EMBL" id="BMWD01000035">
    <property type="protein sequence ID" value="GGX91727.1"/>
    <property type="molecule type" value="Genomic_DNA"/>
</dbReference>
<dbReference type="Gene3D" id="3.30.2010.10">
    <property type="entry name" value="Metalloproteases ('zincins'), catalytic domain"/>
    <property type="match status" value="1"/>
</dbReference>
<evidence type="ECO:0000256" key="3">
    <source>
        <dbReference type="ARBA" id="ARBA00022670"/>
    </source>
</evidence>
<accession>A0A918U4J9</accession>
<evidence type="ECO:0000256" key="2">
    <source>
        <dbReference type="ARBA" id="ARBA00022475"/>
    </source>
</evidence>
<keyword evidence="3" id="KW-0645">Protease</keyword>
<feature type="transmembrane region" description="Helical" evidence="12">
    <location>
        <begin position="258"/>
        <end position="277"/>
    </location>
</feature>
<dbReference type="PANTHER" id="PTHR43221:SF2">
    <property type="entry name" value="PROTEASE HTPX HOMOLOG"/>
    <property type="match status" value="1"/>
</dbReference>
<feature type="transmembrane region" description="Helical" evidence="12">
    <location>
        <begin position="38"/>
        <end position="59"/>
    </location>
</feature>
<feature type="domain" description="Peptidase M48" evidence="13">
    <location>
        <begin position="142"/>
        <end position="301"/>
    </location>
</feature>
<evidence type="ECO:0000256" key="11">
    <source>
        <dbReference type="SAM" id="MobiDB-lite"/>
    </source>
</evidence>
<feature type="compositionally biased region" description="Basic residues" evidence="11">
    <location>
        <begin position="7"/>
        <end position="18"/>
    </location>
</feature>
<evidence type="ECO:0000256" key="8">
    <source>
        <dbReference type="ARBA" id="ARBA00022989"/>
    </source>
</evidence>
<feature type="compositionally biased region" description="Pro residues" evidence="11">
    <location>
        <begin position="491"/>
        <end position="505"/>
    </location>
</feature>
<keyword evidence="7" id="KW-0862">Zinc</keyword>
<reference evidence="14" key="1">
    <citation type="journal article" date="2014" name="Int. J. Syst. Evol. Microbiol.">
        <title>Complete genome sequence of Corynebacterium casei LMG S-19264T (=DSM 44701T), isolated from a smear-ripened cheese.</title>
        <authorList>
            <consortium name="US DOE Joint Genome Institute (JGI-PGF)"/>
            <person name="Walter F."/>
            <person name="Albersmeier A."/>
            <person name="Kalinowski J."/>
            <person name="Ruckert C."/>
        </authorList>
    </citation>
    <scope>NUCLEOTIDE SEQUENCE</scope>
    <source>
        <strain evidence="14">JCM 4956</strain>
    </source>
</reference>
<keyword evidence="9" id="KW-0482">Metalloprotease</keyword>
<evidence type="ECO:0000256" key="4">
    <source>
        <dbReference type="ARBA" id="ARBA00022692"/>
    </source>
</evidence>
<feature type="transmembrane region" description="Helical" evidence="12">
    <location>
        <begin position="227"/>
        <end position="246"/>
    </location>
</feature>
<proteinExistence type="predicted"/>
<dbReference type="Proteomes" id="UP000645555">
    <property type="component" value="Unassembled WGS sequence"/>
</dbReference>
<sequence length="635" mass="66873">MGLPPAGHRRRRTAPPHRRAPDVRPSPRTSDVPGPPPWLWLCLILFAIQVPGPIGRAVGAGRELGEIDGTQHGLLTTTLLGLVQLLPLLFLSAAVLALLAPRARCRHVERRYGLLPPDHPLVAPPARRRPGVGETPVPYFHEQMAAVLAQHAPGVELRVSTRSRPSARVYPAGVRTARIGVFAPLVHLWHTDPEAARAVLLHELGHVRQGDQHVAGLGSPLVALVRAWPYVLAGLVVVPVVLLFATGDATARPVLAQVVLVLLSVPKVLLLVVAALWSAELAADRRALASCGPDSLVRALRSLGAADHGGLARLHHPPVRLRTRCALRSGEAGTHLLLTLLWPFALLVQLLLTTLGAATAFVLLGARPERVPGHVLALAHSSLTADPAWWATLAVVLLWPLLAGARSGGGRPRLLPSRPHAVAALLPACLLTVGLLPLAPGTADDLYARDRNPAPRVTASARPGAEGARPESCPSASAPPAPAAPTGLPTFGPPPAPAGTAPPAPGAYRTAAVESAEGLSGRAAWARDFGDRLRGARWTLHADGRLTSDAADVPVLRTTAAEGPTRLLGGRRTTRTDVSATTTWTEARLGADGNGSVRLELVRAVTQVLRAVVACRESTAVSRTVMRVTLRLRAE</sequence>
<reference evidence="14" key="2">
    <citation type="submission" date="2020-09" db="EMBL/GenBank/DDBJ databases">
        <authorList>
            <person name="Sun Q."/>
            <person name="Ohkuma M."/>
        </authorList>
    </citation>
    <scope>NUCLEOTIDE SEQUENCE</scope>
    <source>
        <strain evidence="14">JCM 4956</strain>
    </source>
</reference>
<keyword evidence="6" id="KW-0378">Hydrolase</keyword>
<name>A0A918U4J9_9ACTN</name>
<keyword evidence="8 12" id="KW-1133">Transmembrane helix</keyword>
<evidence type="ECO:0000259" key="13">
    <source>
        <dbReference type="Pfam" id="PF01435"/>
    </source>
</evidence>
<organism evidence="14 15">
    <name type="scientific">Streptomyces fructofermentans</name>
    <dbReference type="NCBI Taxonomy" id="152141"/>
    <lineage>
        <taxon>Bacteria</taxon>
        <taxon>Bacillati</taxon>
        <taxon>Actinomycetota</taxon>
        <taxon>Actinomycetes</taxon>
        <taxon>Kitasatosporales</taxon>
        <taxon>Streptomycetaceae</taxon>
        <taxon>Streptomyces</taxon>
    </lineage>
</organism>
<keyword evidence="15" id="KW-1185">Reference proteome</keyword>
<dbReference type="Pfam" id="PF01435">
    <property type="entry name" value="Peptidase_M48"/>
    <property type="match status" value="1"/>
</dbReference>
<evidence type="ECO:0000313" key="15">
    <source>
        <dbReference type="Proteomes" id="UP000645555"/>
    </source>
</evidence>
<dbReference type="PANTHER" id="PTHR43221">
    <property type="entry name" value="PROTEASE HTPX"/>
    <property type="match status" value="1"/>
</dbReference>
<comment type="caution">
    <text evidence="14">The sequence shown here is derived from an EMBL/GenBank/DDBJ whole genome shotgun (WGS) entry which is preliminary data.</text>
</comment>
<feature type="region of interest" description="Disordered" evidence="11">
    <location>
        <begin position="1"/>
        <end position="32"/>
    </location>
</feature>
<keyword evidence="4 12" id="KW-0812">Transmembrane</keyword>
<evidence type="ECO:0000256" key="7">
    <source>
        <dbReference type="ARBA" id="ARBA00022833"/>
    </source>
</evidence>
<dbReference type="AlphaFoldDB" id="A0A918U4J9"/>
<dbReference type="GO" id="GO:0004222">
    <property type="term" value="F:metalloendopeptidase activity"/>
    <property type="evidence" value="ECO:0007669"/>
    <property type="project" value="InterPro"/>
</dbReference>